<dbReference type="AlphaFoldDB" id="A0A7V0Z3N0"/>
<accession>A0A7V0Z3N0</accession>
<protein>
    <submittedName>
        <fullName evidence="1">Uncharacterized protein</fullName>
    </submittedName>
</protein>
<name>A0A7V0Z3N0_UNCW3</name>
<evidence type="ECO:0000313" key="1">
    <source>
        <dbReference type="EMBL" id="HDY58015.1"/>
    </source>
</evidence>
<gene>
    <name evidence="1" type="ORF">ENP86_00445</name>
</gene>
<proteinExistence type="predicted"/>
<reference evidence="1" key="1">
    <citation type="journal article" date="2020" name="mSystems">
        <title>Genome- and Community-Level Interaction Insights into Carbon Utilization and Element Cycling Functions of Hydrothermarchaeota in Hydrothermal Sediment.</title>
        <authorList>
            <person name="Zhou Z."/>
            <person name="Liu Y."/>
            <person name="Xu W."/>
            <person name="Pan J."/>
            <person name="Luo Z.H."/>
            <person name="Li M."/>
        </authorList>
    </citation>
    <scope>NUCLEOTIDE SEQUENCE [LARGE SCALE GENOMIC DNA]</scope>
    <source>
        <strain evidence="1">SpSt-258</strain>
    </source>
</reference>
<comment type="caution">
    <text evidence="1">The sequence shown here is derived from an EMBL/GenBank/DDBJ whole genome shotgun (WGS) entry which is preliminary data.</text>
</comment>
<dbReference type="EMBL" id="DSKY01000002">
    <property type="protein sequence ID" value="HDY58015.1"/>
    <property type="molecule type" value="Genomic_DNA"/>
</dbReference>
<organism evidence="1">
    <name type="scientific">candidate division WOR-3 bacterium</name>
    <dbReference type="NCBI Taxonomy" id="2052148"/>
    <lineage>
        <taxon>Bacteria</taxon>
        <taxon>Bacteria division WOR-3</taxon>
    </lineage>
</organism>
<sequence>MADNGLKTWVSLEPYPTPELDGQAGNIEKILDRTVFVKKVIFGRLNYRRLATYNNGFSSIWKNNEDFYKAMAQKVISFCEKNRIKYHIKFGTPLSKQKTINIFKALINSISSLA</sequence>